<dbReference type="GO" id="GO:0004065">
    <property type="term" value="F:arylsulfatase activity"/>
    <property type="evidence" value="ECO:0007669"/>
    <property type="project" value="TreeGrafter"/>
</dbReference>
<comment type="caution">
    <text evidence="8">The sequence shown here is derived from an EMBL/GenBank/DDBJ whole genome shotgun (WGS) entry which is preliminary data.</text>
</comment>
<feature type="compositionally biased region" description="Basic and acidic residues" evidence="5">
    <location>
        <begin position="306"/>
        <end position="317"/>
    </location>
</feature>
<gene>
    <name evidence="8" type="ORF">E8M12_14480</name>
</gene>
<dbReference type="SUPFAM" id="SSF53649">
    <property type="entry name" value="Alkaline phosphatase-like"/>
    <property type="match status" value="1"/>
</dbReference>
<keyword evidence="4" id="KW-0106">Calcium</keyword>
<dbReference type="InterPro" id="IPR017850">
    <property type="entry name" value="Alkaline_phosphatase_core_sf"/>
</dbReference>
<evidence type="ECO:0000256" key="4">
    <source>
        <dbReference type="ARBA" id="ARBA00022837"/>
    </source>
</evidence>
<feature type="domain" description="Sulfatase N-terminal" evidence="7">
    <location>
        <begin position="28"/>
        <end position="354"/>
    </location>
</feature>
<dbReference type="PANTHER" id="PTHR42693:SF53">
    <property type="entry name" value="ENDO-4-O-SULFATASE"/>
    <property type="match status" value="1"/>
</dbReference>
<dbReference type="PROSITE" id="PS00149">
    <property type="entry name" value="SULFATASE_2"/>
    <property type="match status" value="1"/>
</dbReference>
<dbReference type="Pfam" id="PF00884">
    <property type="entry name" value="Sulfatase"/>
    <property type="match status" value="1"/>
</dbReference>
<evidence type="ECO:0000313" key="9">
    <source>
        <dbReference type="Proteomes" id="UP000307999"/>
    </source>
</evidence>
<name>A0A4U1B260_9GAMM</name>
<reference evidence="8 9" key="1">
    <citation type="submission" date="2019-04" db="EMBL/GenBank/DDBJ databases">
        <title>Thalassotalea guangxiensis sp. nov., isolated from sediment of the coastal wetland.</title>
        <authorList>
            <person name="Zheng S."/>
            <person name="Zhang D."/>
        </authorList>
    </citation>
    <scope>NUCLEOTIDE SEQUENCE [LARGE SCALE GENOMIC DNA]</scope>
    <source>
        <strain evidence="8 9">ZS-4</strain>
    </source>
</reference>
<protein>
    <submittedName>
        <fullName evidence="8">Sulfatase</fullName>
    </submittedName>
</protein>
<dbReference type="AlphaFoldDB" id="A0A4U1B260"/>
<evidence type="ECO:0000313" key="8">
    <source>
        <dbReference type="EMBL" id="TKB43674.1"/>
    </source>
</evidence>
<evidence type="ECO:0000256" key="2">
    <source>
        <dbReference type="ARBA" id="ARBA00022723"/>
    </source>
</evidence>
<evidence type="ECO:0000256" key="6">
    <source>
        <dbReference type="SAM" id="SignalP"/>
    </source>
</evidence>
<dbReference type="Proteomes" id="UP000307999">
    <property type="component" value="Unassembled WGS sequence"/>
</dbReference>
<dbReference type="InterPro" id="IPR024607">
    <property type="entry name" value="Sulfatase_CS"/>
</dbReference>
<dbReference type="EMBL" id="SWDB01000035">
    <property type="protein sequence ID" value="TKB43674.1"/>
    <property type="molecule type" value="Genomic_DNA"/>
</dbReference>
<dbReference type="InterPro" id="IPR000917">
    <property type="entry name" value="Sulfatase_N"/>
</dbReference>
<keyword evidence="9" id="KW-1185">Reference proteome</keyword>
<comment type="similarity">
    <text evidence="1">Belongs to the sulfatase family.</text>
</comment>
<sequence>MKTTLISLLSATFLLANAAFAGSDVARPNILLILTDDQGYADVGFNNQQTDVVTPNLDALANNGLVFNSAYVAHPFCGPSRAALMTGRYPHKIGSQFNLPVGGSSTGIDVNETFISKTLQQAGYFTGAIGKWHLGELEPYHPNNRGFDEFYGFLGGGHDYFPSQYRPKYEHLKKQGITRMYDYITPLQHNGKEVRESEYITDALSREAIRFINTAADNKQQPFFLYLAYNAPHVPLEATEEDLARFAHIKDKKRRTYAAMVYAVDRGIENITKALKDSGQFDNTLIVFLSDNGGNTSKGGVNTPLREGKGSAHEGGHRVPMMVHWPDGLARSGNYAYPVSALDLYPTFANLAGAELNPGKILDGVDIWPHLMANTSARAGQSLFMMRHRTAAHDVSVRRDQWKAVRTKKTGKWQLFDIENDMSEKHDLSAKHPRILEDMIRDIAHWSWSNVPPRWFHIHEEGDLWRQHDMPRFSETFTNKQ</sequence>
<evidence type="ECO:0000256" key="1">
    <source>
        <dbReference type="ARBA" id="ARBA00008779"/>
    </source>
</evidence>
<keyword evidence="2" id="KW-0479">Metal-binding</keyword>
<organism evidence="8 9">
    <name type="scientific">Thalassotalea mangrovi</name>
    <dbReference type="NCBI Taxonomy" id="2572245"/>
    <lineage>
        <taxon>Bacteria</taxon>
        <taxon>Pseudomonadati</taxon>
        <taxon>Pseudomonadota</taxon>
        <taxon>Gammaproteobacteria</taxon>
        <taxon>Alteromonadales</taxon>
        <taxon>Colwelliaceae</taxon>
        <taxon>Thalassotalea</taxon>
    </lineage>
</organism>
<dbReference type="OrthoDB" id="9803751at2"/>
<feature type="chain" id="PRO_5021033645" evidence="6">
    <location>
        <begin position="22"/>
        <end position="481"/>
    </location>
</feature>
<accession>A0A4U1B260</accession>
<evidence type="ECO:0000259" key="7">
    <source>
        <dbReference type="Pfam" id="PF00884"/>
    </source>
</evidence>
<evidence type="ECO:0000256" key="3">
    <source>
        <dbReference type="ARBA" id="ARBA00022801"/>
    </source>
</evidence>
<dbReference type="RefSeq" id="WP_136736985.1">
    <property type="nucleotide sequence ID" value="NZ_SWDB01000035.1"/>
</dbReference>
<proteinExistence type="inferred from homology"/>
<dbReference type="InterPro" id="IPR050738">
    <property type="entry name" value="Sulfatase"/>
</dbReference>
<evidence type="ECO:0000256" key="5">
    <source>
        <dbReference type="SAM" id="MobiDB-lite"/>
    </source>
</evidence>
<feature type="region of interest" description="Disordered" evidence="5">
    <location>
        <begin position="298"/>
        <end position="317"/>
    </location>
</feature>
<keyword evidence="3" id="KW-0378">Hydrolase</keyword>
<feature type="signal peptide" evidence="6">
    <location>
        <begin position="1"/>
        <end position="21"/>
    </location>
</feature>
<keyword evidence="6" id="KW-0732">Signal</keyword>
<dbReference type="Gene3D" id="3.40.720.10">
    <property type="entry name" value="Alkaline Phosphatase, subunit A"/>
    <property type="match status" value="1"/>
</dbReference>
<dbReference type="PANTHER" id="PTHR42693">
    <property type="entry name" value="ARYLSULFATASE FAMILY MEMBER"/>
    <property type="match status" value="1"/>
</dbReference>
<dbReference type="Gene3D" id="3.30.1120.10">
    <property type="match status" value="1"/>
</dbReference>
<dbReference type="GO" id="GO:0046872">
    <property type="term" value="F:metal ion binding"/>
    <property type="evidence" value="ECO:0007669"/>
    <property type="project" value="UniProtKB-KW"/>
</dbReference>